<dbReference type="Proteomes" id="UP001430172">
    <property type="component" value="Unassembled WGS sequence"/>
</dbReference>
<evidence type="ECO:0008006" key="4">
    <source>
        <dbReference type="Google" id="ProtNLM"/>
    </source>
</evidence>
<evidence type="ECO:0000313" key="2">
    <source>
        <dbReference type="EMBL" id="MBM6398767.1"/>
    </source>
</evidence>
<proteinExistence type="predicted"/>
<feature type="chain" id="PRO_5045794741" description="Alpha/beta hydrolase family protein" evidence="1">
    <location>
        <begin position="25"/>
        <end position="432"/>
    </location>
</feature>
<dbReference type="EMBL" id="JAFDVD010000001">
    <property type="protein sequence ID" value="MBM6398767.1"/>
    <property type="molecule type" value="Genomic_DNA"/>
</dbReference>
<reference evidence="2" key="1">
    <citation type="submission" date="2021-02" db="EMBL/GenBank/DDBJ databases">
        <title>Phycicoccus sp. MQZ13P-5T, whole genome shotgun sequence.</title>
        <authorList>
            <person name="Tuo L."/>
        </authorList>
    </citation>
    <scope>NUCLEOTIDE SEQUENCE</scope>
    <source>
        <strain evidence="2">MQZ13P-5</strain>
    </source>
</reference>
<feature type="signal peptide" evidence="1">
    <location>
        <begin position="1"/>
        <end position="24"/>
    </location>
</feature>
<accession>A0ABS2CFV1</accession>
<sequence>MELTGPRRWLLALLAATAACTACGAPDAPAPVRAAASASSTSSAATAASAVVVEGDPCADAGRYGDLCRSVEVGGRPYRYAVVPGTGRHDGGLTLLDPGGPGASLFGSGWPTDALDGLGTGRSDVLLLEEPWVIAAYPDACRGAVTDWYRALRADVPTRPVPTARTSAVGRACGLWSGRWGWTPASYGAVLDAVLAREGRPVERFVGFSFGSTRLGYAQAAGVAPSSIALLSPFPTGADAGGWLAAREQQLAGMPEPAASVVGEQPASRSLELAAADLAAARVQLQYGDPGVLDEVRTRRGDAALVGQLSDMLFGRYDVDELSPALLALWDETCPALTGWPAAPTGDRPVSFLQEFTAVCGAAPTRPVVPAPTSPPATSGRAPGVCVVTSPTDGVVPRSVVVPWARARGWSVVLATGRHGDPAFVGRCPAPG</sequence>
<dbReference type="InterPro" id="IPR006311">
    <property type="entry name" value="TAT_signal"/>
</dbReference>
<protein>
    <recommendedName>
        <fullName evidence="4">Alpha/beta hydrolase family protein</fullName>
    </recommendedName>
</protein>
<dbReference type="PROSITE" id="PS51257">
    <property type="entry name" value="PROKAR_LIPOPROTEIN"/>
    <property type="match status" value="1"/>
</dbReference>
<gene>
    <name evidence="2" type="ORF">JQN70_00020</name>
</gene>
<organism evidence="2 3">
    <name type="scientific">Phycicoccus sonneratiae</name>
    <dbReference type="NCBI Taxonomy" id="2807628"/>
    <lineage>
        <taxon>Bacteria</taxon>
        <taxon>Bacillati</taxon>
        <taxon>Actinomycetota</taxon>
        <taxon>Actinomycetes</taxon>
        <taxon>Micrococcales</taxon>
        <taxon>Intrasporangiaceae</taxon>
        <taxon>Phycicoccus</taxon>
    </lineage>
</organism>
<comment type="caution">
    <text evidence="2">The sequence shown here is derived from an EMBL/GenBank/DDBJ whole genome shotgun (WGS) entry which is preliminary data.</text>
</comment>
<evidence type="ECO:0000256" key="1">
    <source>
        <dbReference type="SAM" id="SignalP"/>
    </source>
</evidence>
<name>A0ABS2CFV1_9MICO</name>
<dbReference type="PROSITE" id="PS51318">
    <property type="entry name" value="TAT"/>
    <property type="match status" value="1"/>
</dbReference>
<keyword evidence="3" id="KW-1185">Reference proteome</keyword>
<keyword evidence="1" id="KW-0732">Signal</keyword>
<evidence type="ECO:0000313" key="3">
    <source>
        <dbReference type="Proteomes" id="UP001430172"/>
    </source>
</evidence>
<dbReference type="RefSeq" id="WP_204129269.1">
    <property type="nucleotide sequence ID" value="NZ_JAFDVD010000001.1"/>
</dbReference>